<keyword evidence="3" id="KW-0285">Flavoprotein</keyword>
<evidence type="ECO:0000256" key="2">
    <source>
        <dbReference type="ARBA" id="ARBA00022448"/>
    </source>
</evidence>
<evidence type="ECO:0000313" key="14">
    <source>
        <dbReference type="Proteomes" id="UP000011593"/>
    </source>
</evidence>
<dbReference type="GeneID" id="14334361"/>
<dbReference type="InterPro" id="IPR023753">
    <property type="entry name" value="FAD/NAD-binding_dom"/>
</dbReference>
<dbReference type="eggNOG" id="arCOG02607">
    <property type="taxonomic scope" value="Archaea"/>
</dbReference>
<dbReference type="Gene3D" id="3.50.50.60">
    <property type="entry name" value="FAD/NAD(P)-binding domain"/>
    <property type="match status" value="2"/>
</dbReference>
<dbReference type="SUPFAM" id="SSF52833">
    <property type="entry name" value="Thioredoxin-like"/>
    <property type="match status" value="1"/>
</dbReference>
<dbReference type="InterPro" id="IPR008255">
    <property type="entry name" value="Pyr_nucl-diS_OxRdtase_2_AS"/>
</dbReference>
<dbReference type="STRING" id="797303.Natpe_1198"/>
<dbReference type="Proteomes" id="UP000011593">
    <property type="component" value="Unassembled WGS sequence"/>
</dbReference>
<reference evidence="13" key="2">
    <citation type="submission" date="2012-02" db="EMBL/GenBank/DDBJ databases">
        <title>Complete sequence of chromosome of Natrinema pellirubrum DSM 15624.</title>
        <authorList>
            <person name="Lucas S."/>
            <person name="Han J."/>
            <person name="Lapidus A."/>
            <person name="Cheng J.-F."/>
            <person name="Goodwin L."/>
            <person name="Pitluck S."/>
            <person name="Peters L."/>
            <person name="Teshima H."/>
            <person name="Detter J.C."/>
            <person name="Han C."/>
            <person name="Tapia R."/>
            <person name="Land M."/>
            <person name="Hauser L."/>
            <person name="Kyrpides N."/>
            <person name="Ivanova N."/>
            <person name="Pagani I."/>
            <person name="Sproer C."/>
            <person name="Anderson I."/>
            <person name="Woyke T."/>
        </authorList>
    </citation>
    <scope>NUCLEOTIDE SEQUENCE [LARGE SCALE GENOMIC DNA]</scope>
    <source>
        <strain evidence="13">DSM 15624 / JCM 10476 / NCIMB 786</strain>
    </source>
</reference>
<dbReference type="GO" id="GO:0016668">
    <property type="term" value="F:oxidoreductase activity, acting on a sulfur group of donors, NAD(P) as acceptor"/>
    <property type="evidence" value="ECO:0007669"/>
    <property type="project" value="UniProtKB-ARBA"/>
</dbReference>
<evidence type="ECO:0000256" key="8">
    <source>
        <dbReference type="ARBA" id="ARBA00023284"/>
    </source>
</evidence>
<comment type="similarity">
    <text evidence="1">Belongs to the glutaredoxin family.</text>
</comment>
<dbReference type="Proteomes" id="UP000010843">
    <property type="component" value="Chromosome"/>
</dbReference>
<proteinExistence type="inferred from homology"/>
<dbReference type="AlphaFoldDB" id="L0JIF7"/>
<evidence type="ECO:0000313" key="11">
    <source>
        <dbReference type="EMBL" id="AGB31104.1"/>
    </source>
</evidence>
<keyword evidence="14" id="KW-1185">Reference proteome</keyword>
<keyword evidence="7" id="KW-1015">Disulfide bond</keyword>
<evidence type="ECO:0000256" key="1">
    <source>
        <dbReference type="ARBA" id="ARBA00007787"/>
    </source>
</evidence>
<dbReference type="Pfam" id="PF00462">
    <property type="entry name" value="Glutaredoxin"/>
    <property type="match status" value="1"/>
</dbReference>
<evidence type="ECO:0000259" key="9">
    <source>
        <dbReference type="Pfam" id="PF00462"/>
    </source>
</evidence>
<dbReference type="eggNOG" id="arCOG01296">
    <property type="taxonomic scope" value="Archaea"/>
</dbReference>
<evidence type="ECO:0000256" key="6">
    <source>
        <dbReference type="ARBA" id="ARBA00023002"/>
    </source>
</evidence>
<name>L0JIF7_NATP1</name>
<evidence type="ECO:0000256" key="5">
    <source>
        <dbReference type="ARBA" id="ARBA00022982"/>
    </source>
</evidence>
<dbReference type="PATRIC" id="fig|797303.5.peg.406"/>
<keyword evidence="2" id="KW-0813">Transport</keyword>
<dbReference type="InterPro" id="IPR011900">
    <property type="entry name" value="GRX_bact"/>
</dbReference>
<dbReference type="KEGG" id="npe:Natpe_1198"/>
<evidence type="ECO:0000313" key="13">
    <source>
        <dbReference type="Proteomes" id="UP000010843"/>
    </source>
</evidence>
<sequence>MSDQPRVEIYTKTDCPYCEKAKDLFDSKGIEYETYNVTDDDELFEEMVERADGRQTAPEVFIDDELIGGWDDTSALNETGELDEKLGIAEDTDDEIVEHRKLVIAGTGIAGLTAAIYAGRSNNEPLVIEGDEPGGQLTLTTDVANYPGFPDGIGGPELVNNMKEQAKQFGADLKNGIIESVDDSRRPFRVEMKDGDVYTADAVIAASGASARTLGIPGEDELMGYGLSTCATCDGAFFRGEDMLVVGGGDAAMEEATFLTKFADTVYIAHRREEFRAEDYWVDRVQEKVEEGEIEIMKNTELIEIHGSQEDGVDHVTLVENEQGHPTDRLDDPETEEFDFDVGAVFFAIGHTPNTDYLENTGVETDADGYLKTKGGDGGDQTETDVPGIFGAGDVVDYHYQQAVTAAGMGSKAALDADEYLEDLERAESAAGEVEPTAADD</sequence>
<evidence type="ECO:0000256" key="4">
    <source>
        <dbReference type="ARBA" id="ARBA00022827"/>
    </source>
</evidence>
<gene>
    <name evidence="11" type="ordered locus">Natpe_1198</name>
    <name evidence="12" type="ORF">C488_01949</name>
</gene>
<evidence type="ECO:0000256" key="7">
    <source>
        <dbReference type="ARBA" id="ARBA00023157"/>
    </source>
</evidence>
<dbReference type="PRINTS" id="PR00368">
    <property type="entry name" value="FADPNR"/>
</dbReference>
<dbReference type="PRINTS" id="PR00469">
    <property type="entry name" value="PNDRDTASEII"/>
</dbReference>
<dbReference type="HOGENOM" id="CLU_031864_5_2_2"/>
<keyword evidence="5" id="KW-0249">Electron transport</keyword>
<dbReference type="InterPro" id="IPR036188">
    <property type="entry name" value="FAD/NAD-bd_sf"/>
</dbReference>
<dbReference type="InterPro" id="IPR050097">
    <property type="entry name" value="Ferredoxin-NADP_redctase_2"/>
</dbReference>
<protein>
    <submittedName>
        <fullName evidence="11">Thioredoxin reductase</fullName>
    </submittedName>
</protein>
<keyword evidence="8" id="KW-0676">Redox-active center</keyword>
<dbReference type="PROSITE" id="PS51354">
    <property type="entry name" value="GLUTAREDOXIN_2"/>
    <property type="match status" value="1"/>
</dbReference>
<dbReference type="CDD" id="cd03418">
    <property type="entry name" value="GRX_GRXb_1_3_like"/>
    <property type="match status" value="1"/>
</dbReference>
<keyword evidence="6" id="KW-0560">Oxidoreductase</keyword>
<dbReference type="GO" id="GO:0045454">
    <property type="term" value="P:cell redox homeostasis"/>
    <property type="evidence" value="ECO:0007669"/>
    <property type="project" value="InterPro"/>
</dbReference>
<dbReference type="EMBL" id="CP003372">
    <property type="protein sequence ID" value="AGB31104.1"/>
    <property type="molecule type" value="Genomic_DNA"/>
</dbReference>
<dbReference type="Gene3D" id="3.40.30.10">
    <property type="entry name" value="Glutaredoxin"/>
    <property type="match status" value="1"/>
</dbReference>
<dbReference type="InterPro" id="IPR002109">
    <property type="entry name" value="Glutaredoxin"/>
</dbReference>
<reference evidence="12 14" key="3">
    <citation type="journal article" date="2014" name="PLoS Genet.">
        <title>Phylogenetically driven sequencing of extremely halophilic archaea reveals strategies for static and dynamic osmo-response.</title>
        <authorList>
            <person name="Becker E.A."/>
            <person name="Seitzer P.M."/>
            <person name="Tritt A."/>
            <person name="Larsen D."/>
            <person name="Krusor M."/>
            <person name="Yao A.I."/>
            <person name="Wu D."/>
            <person name="Madern D."/>
            <person name="Eisen J.A."/>
            <person name="Darling A.E."/>
            <person name="Facciotti M.T."/>
        </authorList>
    </citation>
    <scope>NUCLEOTIDE SEQUENCE [LARGE SCALE GENOMIC DNA]</scope>
    <source>
        <strain evidence="12 14">DSM 15624</strain>
    </source>
</reference>
<dbReference type="RefSeq" id="WP_006179701.1">
    <property type="nucleotide sequence ID" value="NC_019962.1"/>
</dbReference>
<dbReference type="InterPro" id="IPR036249">
    <property type="entry name" value="Thioredoxin-like_sf"/>
</dbReference>
<evidence type="ECO:0000313" key="12">
    <source>
        <dbReference type="EMBL" id="ELY81244.1"/>
    </source>
</evidence>
<dbReference type="PROSITE" id="PS00195">
    <property type="entry name" value="GLUTAREDOXIN_1"/>
    <property type="match status" value="1"/>
</dbReference>
<organism evidence="11 13">
    <name type="scientific">Natrinema pellirubrum (strain DSM 15624 / CIP 106293 / JCM 10476 / NCIMB 786 / 157)</name>
    <dbReference type="NCBI Taxonomy" id="797303"/>
    <lineage>
        <taxon>Archaea</taxon>
        <taxon>Methanobacteriati</taxon>
        <taxon>Methanobacteriota</taxon>
        <taxon>Stenosarchaea group</taxon>
        <taxon>Halobacteria</taxon>
        <taxon>Halobacteriales</taxon>
        <taxon>Natrialbaceae</taxon>
        <taxon>Natrinema</taxon>
    </lineage>
</organism>
<keyword evidence="4" id="KW-0274">FAD</keyword>
<evidence type="ECO:0000256" key="3">
    <source>
        <dbReference type="ARBA" id="ARBA00022630"/>
    </source>
</evidence>
<feature type="domain" description="FAD/NAD(P)-binding" evidence="10">
    <location>
        <begin position="101"/>
        <end position="410"/>
    </location>
</feature>
<accession>L0JIF7</accession>
<dbReference type="PROSITE" id="PS00573">
    <property type="entry name" value="PYRIDINE_REDOX_2"/>
    <property type="match status" value="1"/>
</dbReference>
<dbReference type="PANTHER" id="PTHR48105">
    <property type="entry name" value="THIOREDOXIN REDUCTASE 1-RELATED-RELATED"/>
    <property type="match status" value="1"/>
</dbReference>
<dbReference type="Pfam" id="PF07992">
    <property type="entry name" value="Pyr_redox_2"/>
    <property type="match status" value="1"/>
</dbReference>
<dbReference type="OrthoDB" id="265365at2157"/>
<dbReference type="EMBL" id="AOIE01000006">
    <property type="protein sequence ID" value="ELY81244.1"/>
    <property type="molecule type" value="Genomic_DNA"/>
</dbReference>
<reference evidence="11" key="1">
    <citation type="submission" date="2012-02" db="EMBL/GenBank/DDBJ databases">
        <title>Complete sequence of chromosome of Natrinema pellirubrum DSM 15624.</title>
        <authorList>
            <consortium name="US DOE Joint Genome Institute"/>
            <person name="Lucas S."/>
            <person name="Han J."/>
            <person name="Lapidus A."/>
            <person name="Cheng J.-F."/>
            <person name="Goodwin L."/>
            <person name="Pitluck S."/>
            <person name="Peters L."/>
            <person name="Teshima H."/>
            <person name="Detter J.C."/>
            <person name="Han C."/>
            <person name="Tapia R."/>
            <person name="Land M."/>
            <person name="Hauser L."/>
            <person name="Kyrpides N."/>
            <person name="Ivanova N."/>
            <person name="Pagani I."/>
            <person name="Sproer C."/>
            <person name="Anderson I."/>
            <person name="Woyke T."/>
        </authorList>
    </citation>
    <scope>NUCLEOTIDE SEQUENCE</scope>
    <source>
        <strain evidence="11">DSM 15624</strain>
    </source>
</reference>
<dbReference type="SUPFAM" id="SSF51905">
    <property type="entry name" value="FAD/NAD(P)-binding domain"/>
    <property type="match status" value="1"/>
</dbReference>
<evidence type="ECO:0000259" key="10">
    <source>
        <dbReference type="Pfam" id="PF07992"/>
    </source>
</evidence>
<dbReference type="InterPro" id="IPR011767">
    <property type="entry name" value="GLR_AS"/>
</dbReference>
<feature type="domain" description="Glutaredoxin" evidence="9">
    <location>
        <begin position="7"/>
        <end position="67"/>
    </location>
</feature>